<reference evidence="1 2" key="1">
    <citation type="submission" date="2020-08" db="EMBL/GenBank/DDBJ databases">
        <title>Putative novel bacterial strains isolated from necrotic wheat leaf tissues caused by Xanthomonas translucens.</title>
        <authorList>
            <person name="Tambong J.T."/>
        </authorList>
    </citation>
    <scope>NUCLEOTIDE SEQUENCE [LARGE SCALE GENOMIC DNA]</scope>
    <source>
        <strain evidence="1 2">DOAB 1069</strain>
    </source>
</reference>
<gene>
    <name evidence="1" type="ORF">H8S59_22330</name>
</gene>
<sequence length="81" mass="9182">MSHLKIKPGIWILDNLGLLFFHNGRGCLKLNKAWYLSSFSDEETAIEILTKFPDFFEPATIAEGLESYEKGKVSFITTPQS</sequence>
<evidence type="ECO:0000313" key="1">
    <source>
        <dbReference type="EMBL" id="MBC3952521.1"/>
    </source>
</evidence>
<comment type="caution">
    <text evidence="1">The sequence shown here is derived from an EMBL/GenBank/DDBJ whole genome shotgun (WGS) entry which is preliminary data.</text>
</comment>
<dbReference type="RefSeq" id="WP_187522833.1">
    <property type="nucleotide sequence ID" value="NZ_JACONW010000149.1"/>
</dbReference>
<keyword evidence="2" id="KW-1185">Reference proteome</keyword>
<dbReference type="EMBL" id="JACONW010000149">
    <property type="protein sequence ID" value="MBC3952521.1"/>
    <property type="molecule type" value="Genomic_DNA"/>
</dbReference>
<proteinExistence type="predicted"/>
<evidence type="ECO:0000313" key="2">
    <source>
        <dbReference type="Proteomes" id="UP000651852"/>
    </source>
</evidence>
<name>A0ABR7B5R3_9PSED</name>
<organism evidence="1 2">
    <name type="scientific">Pseudomonas folii</name>
    <dbReference type="NCBI Taxonomy" id="2762593"/>
    <lineage>
        <taxon>Bacteria</taxon>
        <taxon>Pseudomonadati</taxon>
        <taxon>Pseudomonadota</taxon>
        <taxon>Gammaproteobacteria</taxon>
        <taxon>Pseudomonadales</taxon>
        <taxon>Pseudomonadaceae</taxon>
        <taxon>Pseudomonas</taxon>
    </lineage>
</organism>
<protein>
    <submittedName>
        <fullName evidence="1">Uncharacterized protein</fullName>
    </submittedName>
</protein>
<accession>A0ABR7B5R3</accession>
<dbReference type="Proteomes" id="UP000651852">
    <property type="component" value="Unassembled WGS sequence"/>
</dbReference>